<dbReference type="Proteomes" id="UP000198919">
    <property type="component" value="Unassembled WGS sequence"/>
</dbReference>
<evidence type="ECO:0000313" key="1">
    <source>
        <dbReference type="EMBL" id="PHM39077.1"/>
    </source>
</evidence>
<proteinExistence type="predicted"/>
<dbReference type="GO" id="GO:0016746">
    <property type="term" value="F:acyltransferase activity"/>
    <property type="evidence" value="ECO:0007669"/>
    <property type="project" value="InterPro"/>
</dbReference>
<reference evidence="2" key="1">
    <citation type="submission" date="2016-10" db="EMBL/GenBank/DDBJ databases">
        <authorList>
            <person name="de Groot N.N."/>
        </authorList>
    </citation>
    <scope>NUCLEOTIDE SEQUENCE [LARGE SCALE GENOMIC DNA]</scope>
    <source>
        <strain evidence="2">DSM 17908</strain>
    </source>
</reference>
<dbReference type="AlphaFoldDB" id="A0A1I3SAF2"/>
<dbReference type="Gene3D" id="3.40.47.10">
    <property type="match status" value="1"/>
</dbReference>
<organism evidence="2 3">
    <name type="scientific">Xenorhabdus mauleonii</name>
    <dbReference type="NCBI Taxonomy" id="351675"/>
    <lineage>
        <taxon>Bacteria</taxon>
        <taxon>Pseudomonadati</taxon>
        <taxon>Pseudomonadota</taxon>
        <taxon>Gammaproteobacteria</taxon>
        <taxon>Enterobacterales</taxon>
        <taxon>Morganellaceae</taxon>
        <taxon>Xenorhabdus</taxon>
    </lineage>
</organism>
<evidence type="ECO:0000313" key="2">
    <source>
        <dbReference type="EMBL" id="SFJ54521.1"/>
    </source>
</evidence>
<dbReference type="EMBL" id="FORG01000011">
    <property type="protein sequence ID" value="SFJ54521.1"/>
    <property type="molecule type" value="Genomic_DNA"/>
</dbReference>
<reference evidence="3" key="2">
    <citation type="submission" date="2016-10" db="EMBL/GenBank/DDBJ databases">
        <authorList>
            <person name="Varghese N."/>
            <person name="Submissions S."/>
        </authorList>
    </citation>
    <scope>NUCLEOTIDE SEQUENCE [LARGE SCALE GENOMIC DNA]</scope>
    <source>
        <strain evidence="3">DSM 17908</strain>
    </source>
</reference>
<name>A0A1I3SAF2_9GAMM</name>
<reference evidence="1 4" key="3">
    <citation type="journal article" date="2017" name="Nat. Microbiol.">
        <title>Natural product diversity associated with the nematode symbionts Photorhabdus and Xenorhabdus.</title>
        <authorList>
            <person name="Tobias N.J."/>
            <person name="Wolff H."/>
            <person name="Djahanschiri B."/>
            <person name="Grundmann F."/>
            <person name="Kronenwerth M."/>
            <person name="Shi Y.M."/>
            <person name="Simonyi S."/>
            <person name="Grun P."/>
            <person name="Shapiro-Ilan D."/>
            <person name="Pidot S.J."/>
            <person name="Stinear T.P."/>
            <person name="Ebersberger I."/>
            <person name="Bode H.B."/>
        </authorList>
    </citation>
    <scope>NUCLEOTIDE SEQUENCE [LARGE SCALE GENOMIC DNA]</scope>
    <source>
        <strain evidence="1 4">DSM 17908</strain>
    </source>
</reference>
<dbReference type="Proteomes" id="UP000224607">
    <property type="component" value="Unassembled WGS sequence"/>
</dbReference>
<dbReference type="STRING" id="351675.SAMN05421680_1112"/>
<evidence type="ECO:0008006" key="5">
    <source>
        <dbReference type="Google" id="ProtNLM"/>
    </source>
</evidence>
<dbReference type="InterPro" id="IPR016039">
    <property type="entry name" value="Thiolase-like"/>
</dbReference>
<protein>
    <recommendedName>
        <fullName evidence="5">3-oxoacyl-[acyl-carrier-protein] synthase-3</fullName>
    </recommendedName>
</protein>
<dbReference type="OrthoDB" id="5915704at2"/>
<evidence type="ECO:0000313" key="3">
    <source>
        <dbReference type="Proteomes" id="UP000198919"/>
    </source>
</evidence>
<evidence type="ECO:0000313" key="4">
    <source>
        <dbReference type="Proteomes" id="UP000224607"/>
    </source>
</evidence>
<dbReference type="SUPFAM" id="SSF53901">
    <property type="entry name" value="Thiolase-like"/>
    <property type="match status" value="1"/>
</dbReference>
<dbReference type="EMBL" id="NITY01000012">
    <property type="protein sequence ID" value="PHM39077.1"/>
    <property type="molecule type" value="Genomic_DNA"/>
</dbReference>
<dbReference type="RefSeq" id="WP_092511169.1">
    <property type="nucleotide sequence ID" value="NZ_CAWNQB010000004.1"/>
</dbReference>
<keyword evidence="4" id="KW-1185">Reference proteome</keyword>
<gene>
    <name evidence="2" type="ORF">SAMN05421680_1112</name>
    <name evidence="1" type="ORF">Xmau_02981</name>
</gene>
<accession>A0A1I3SAF2</accession>
<sequence>MFYINQVFCKVMDRRELRRIPRNRFTTYQKDLHRIAQDVLTESTLFEGDQYSYTELGDAVLEGIENPSDLDDVDMAIFCYWTPEFDPDYSAFGPYFMDRYQINGHSFDICDNGSLASSTALTIAGSYLKNGSVRKILLLGMEQNTIPRNLAQGFHVPSRSCSVAALLTADKRPESQWVLINSGHLTEWESGQCEDGYGLLVDILHRSNVDAEDVLLLTQRSGYFYKKLRFKLETTSQELPIDYAFLRPDVTGMNALLTLAGETLAPLNKRTVLLIEHDMESLRMAWLVIQKIQGTEHV</sequence>